<proteinExistence type="inferred from homology"/>
<evidence type="ECO:0000313" key="5">
    <source>
        <dbReference type="EMBL" id="MFD1048186.1"/>
    </source>
</evidence>
<dbReference type="SUPFAM" id="SSF53474">
    <property type="entry name" value="alpha/beta-Hydrolases"/>
    <property type="match status" value="1"/>
</dbReference>
<organism evidence="5 6">
    <name type="scientific">Kibdelosporangium lantanae</name>
    <dbReference type="NCBI Taxonomy" id="1497396"/>
    <lineage>
        <taxon>Bacteria</taxon>
        <taxon>Bacillati</taxon>
        <taxon>Actinomycetota</taxon>
        <taxon>Actinomycetes</taxon>
        <taxon>Pseudonocardiales</taxon>
        <taxon>Pseudonocardiaceae</taxon>
        <taxon>Kibdelosporangium</taxon>
    </lineage>
</organism>
<evidence type="ECO:0000256" key="2">
    <source>
        <dbReference type="ARBA" id="ARBA00022729"/>
    </source>
</evidence>
<dbReference type="PANTHER" id="PTHR43248">
    <property type="entry name" value="2-SUCCINYL-6-HYDROXY-2,4-CYCLOHEXADIENE-1-CARBOXYLATE SYNTHASE"/>
    <property type="match status" value="1"/>
</dbReference>
<evidence type="ECO:0000256" key="1">
    <source>
        <dbReference type="ARBA" id="ARBA00010088"/>
    </source>
</evidence>
<reference evidence="6" key="1">
    <citation type="journal article" date="2019" name="Int. J. Syst. Evol. Microbiol.">
        <title>The Global Catalogue of Microorganisms (GCM) 10K type strain sequencing project: providing services to taxonomists for standard genome sequencing and annotation.</title>
        <authorList>
            <consortium name="The Broad Institute Genomics Platform"/>
            <consortium name="The Broad Institute Genome Sequencing Center for Infectious Disease"/>
            <person name="Wu L."/>
            <person name="Ma J."/>
        </authorList>
    </citation>
    <scope>NUCLEOTIDE SEQUENCE [LARGE SCALE GENOMIC DNA]</scope>
    <source>
        <strain evidence="6">JCM 31486</strain>
    </source>
</reference>
<comment type="caution">
    <text evidence="5">The sequence shown here is derived from an EMBL/GenBank/DDBJ whole genome shotgun (WGS) entry which is preliminary data.</text>
</comment>
<feature type="non-terminal residue" evidence="5">
    <location>
        <position position="199"/>
    </location>
</feature>
<evidence type="ECO:0000259" key="4">
    <source>
        <dbReference type="Pfam" id="PF00561"/>
    </source>
</evidence>
<keyword evidence="6" id="KW-1185">Reference proteome</keyword>
<dbReference type="Proteomes" id="UP001597045">
    <property type="component" value="Unassembled WGS sequence"/>
</dbReference>
<evidence type="ECO:0000313" key="6">
    <source>
        <dbReference type="Proteomes" id="UP001597045"/>
    </source>
</evidence>
<protein>
    <submittedName>
        <fullName evidence="5">Alpha/beta fold hydrolase</fullName>
    </submittedName>
</protein>
<evidence type="ECO:0000256" key="3">
    <source>
        <dbReference type="ARBA" id="ARBA00022801"/>
    </source>
</evidence>
<dbReference type="InterPro" id="IPR051601">
    <property type="entry name" value="Serine_prot/Carboxylest_S33"/>
</dbReference>
<dbReference type="Pfam" id="PF00561">
    <property type="entry name" value="Abhydrolase_1"/>
    <property type="match status" value="1"/>
</dbReference>
<sequence length="199" mass="21241">MGQVLLSQVIPDVAARYDLVGMDPRFVGRSTPLNCRWTTDTFLRSAGPTRRSFDDNTVLQKDLAAGCAAGNRDMLPYASTRNTARDMDVIRAALGETRLSYFGVSYGTYLGAVYLQMFGARADRVVLDSAVDPNAYGPGLFSRVGPAAAAALVEGRVLDGVGGLELRVLVPVARCAAGGQILLQHGVVIETTPRRPGRP</sequence>
<dbReference type="PANTHER" id="PTHR43248:SF29">
    <property type="entry name" value="TRIPEPTIDYL AMINOPEPTIDASE"/>
    <property type="match status" value="1"/>
</dbReference>
<dbReference type="Gene3D" id="3.40.50.1820">
    <property type="entry name" value="alpha/beta hydrolase"/>
    <property type="match status" value="1"/>
</dbReference>
<name>A0ABW3MC43_9PSEU</name>
<gene>
    <name evidence="5" type="ORF">ACFQ1S_22920</name>
</gene>
<dbReference type="GO" id="GO:0016787">
    <property type="term" value="F:hydrolase activity"/>
    <property type="evidence" value="ECO:0007669"/>
    <property type="project" value="UniProtKB-KW"/>
</dbReference>
<feature type="domain" description="AB hydrolase-1" evidence="4">
    <location>
        <begin position="9"/>
        <end position="134"/>
    </location>
</feature>
<dbReference type="InterPro" id="IPR000073">
    <property type="entry name" value="AB_hydrolase_1"/>
</dbReference>
<keyword evidence="3 5" id="KW-0378">Hydrolase</keyword>
<dbReference type="EMBL" id="JBHTIS010001447">
    <property type="protein sequence ID" value="MFD1048186.1"/>
    <property type="molecule type" value="Genomic_DNA"/>
</dbReference>
<keyword evidence="2" id="KW-0732">Signal</keyword>
<comment type="similarity">
    <text evidence="1">Belongs to the peptidase S33 family.</text>
</comment>
<accession>A0ABW3MC43</accession>
<dbReference type="InterPro" id="IPR029058">
    <property type="entry name" value="AB_hydrolase_fold"/>
</dbReference>